<keyword evidence="1" id="KW-0472">Membrane</keyword>
<accession>A0A2T0MC10</accession>
<evidence type="ECO:0000313" key="4">
    <source>
        <dbReference type="Proteomes" id="UP000237640"/>
    </source>
</evidence>
<sequence length="266" mass="30876">MRKLGRFAIIIFVLFLTLSLMLTLFQEKFIFLPTQLPESYTYSFESDFEEFFLTSPDGAKLNALHFKTENPKGVILYFHGNAGDLSRWGRIARNFLDFEYDVIIMDYRGYGKSTGKRNESNLLKDAQLFYEHTTGLFPEHQIVIYGRSLGCSIGTHVASNNEIKKLILETPFFNLTDVAQDRFPFLPMKSILKYKLNSNEFIKKVQAPIRIFHGTEDRVVAYDSGKRLFKSIPITDKKMYTIEGGKHNDLDQFEVYWQGIRAELDN</sequence>
<organism evidence="3 4">
    <name type="scientific">Flagellimonas meridianipacifica</name>
    <dbReference type="NCBI Taxonomy" id="1080225"/>
    <lineage>
        <taxon>Bacteria</taxon>
        <taxon>Pseudomonadati</taxon>
        <taxon>Bacteroidota</taxon>
        <taxon>Flavobacteriia</taxon>
        <taxon>Flavobacteriales</taxon>
        <taxon>Flavobacteriaceae</taxon>
        <taxon>Flagellimonas</taxon>
    </lineage>
</organism>
<dbReference type="RefSeq" id="WP_106146597.1">
    <property type="nucleotide sequence ID" value="NZ_PVYX01000002.1"/>
</dbReference>
<dbReference type="Pfam" id="PF12146">
    <property type="entry name" value="Hydrolase_4"/>
    <property type="match status" value="2"/>
</dbReference>
<feature type="domain" description="Serine aminopeptidase S33" evidence="2">
    <location>
        <begin position="203"/>
        <end position="248"/>
    </location>
</feature>
<keyword evidence="1" id="KW-0812">Transmembrane</keyword>
<gene>
    <name evidence="3" type="ORF">CLV81_3437</name>
</gene>
<dbReference type="Proteomes" id="UP000237640">
    <property type="component" value="Unassembled WGS sequence"/>
</dbReference>
<comment type="caution">
    <text evidence="3">The sequence shown here is derived from an EMBL/GenBank/DDBJ whole genome shotgun (WGS) entry which is preliminary data.</text>
</comment>
<dbReference type="AlphaFoldDB" id="A0A2T0MC10"/>
<dbReference type="InterPro" id="IPR022742">
    <property type="entry name" value="Hydrolase_4"/>
</dbReference>
<dbReference type="OrthoDB" id="9777090at2"/>
<dbReference type="Gene3D" id="3.40.50.1820">
    <property type="entry name" value="alpha/beta hydrolase"/>
    <property type="match status" value="1"/>
</dbReference>
<dbReference type="PANTHER" id="PTHR12277:SF81">
    <property type="entry name" value="PROTEIN ABHD13"/>
    <property type="match status" value="1"/>
</dbReference>
<evidence type="ECO:0000313" key="3">
    <source>
        <dbReference type="EMBL" id="PRX55031.1"/>
    </source>
</evidence>
<feature type="domain" description="Serine aminopeptidase S33" evidence="2">
    <location>
        <begin position="70"/>
        <end position="177"/>
    </location>
</feature>
<reference evidence="3 4" key="1">
    <citation type="submission" date="2018-03" db="EMBL/GenBank/DDBJ databases">
        <title>Genomic Encyclopedia of Archaeal and Bacterial Type Strains, Phase II (KMG-II): from individual species to whole genera.</title>
        <authorList>
            <person name="Goeker M."/>
        </authorList>
    </citation>
    <scope>NUCLEOTIDE SEQUENCE [LARGE SCALE GENOMIC DNA]</scope>
    <source>
        <strain evidence="3 4">DSM 25027</strain>
    </source>
</reference>
<feature type="transmembrane region" description="Helical" evidence="1">
    <location>
        <begin position="7"/>
        <end position="25"/>
    </location>
</feature>
<evidence type="ECO:0000259" key="2">
    <source>
        <dbReference type="Pfam" id="PF12146"/>
    </source>
</evidence>
<dbReference type="PANTHER" id="PTHR12277">
    <property type="entry name" value="ALPHA/BETA HYDROLASE DOMAIN-CONTAINING PROTEIN"/>
    <property type="match status" value="1"/>
</dbReference>
<dbReference type="InterPro" id="IPR029058">
    <property type="entry name" value="AB_hydrolase_fold"/>
</dbReference>
<proteinExistence type="predicted"/>
<protein>
    <recommendedName>
        <fullName evidence="2">Serine aminopeptidase S33 domain-containing protein</fullName>
    </recommendedName>
</protein>
<dbReference type="SUPFAM" id="SSF53474">
    <property type="entry name" value="alpha/beta-Hydrolases"/>
    <property type="match status" value="1"/>
</dbReference>
<keyword evidence="1" id="KW-1133">Transmembrane helix</keyword>
<name>A0A2T0MC10_9FLAO</name>
<dbReference type="EMBL" id="PVYX01000002">
    <property type="protein sequence ID" value="PRX55031.1"/>
    <property type="molecule type" value="Genomic_DNA"/>
</dbReference>
<evidence type="ECO:0000256" key="1">
    <source>
        <dbReference type="SAM" id="Phobius"/>
    </source>
</evidence>
<keyword evidence="4" id="KW-1185">Reference proteome</keyword>